<sequence>MSRNGDAAGGDGDSAPDNGAPKDSTPADTAGWPVELRGVTESVVATLGPNDLWNFAALGLHAPDEDQDDGVVTATTWGNTRTRRNFHRQEGGVVQFVSDPRDFVDAAMTIWEGETPVLDSADAWAEVEVEMVDSGDDGGTHWETWELRPTEAAVEATRPFTINRAFGAVVDATVAASRLDVPAFDTDELLSRLAYFEETVEACGGQAEREAFERIDEHTGWRELAAERRNESF</sequence>
<dbReference type="Pfam" id="PF20766">
    <property type="entry name" value="DUF447_C"/>
    <property type="match status" value="1"/>
</dbReference>
<name>A0A1H7QHM0_HALLR</name>
<dbReference type="Gene3D" id="2.30.110.10">
    <property type="entry name" value="Electron Transport, Fmn-binding Protein, Chain A"/>
    <property type="match status" value="1"/>
</dbReference>
<feature type="domain" description="DUF447" evidence="2">
    <location>
        <begin position="40"/>
        <end position="155"/>
    </location>
</feature>
<dbReference type="InterPro" id="IPR049288">
    <property type="entry name" value="DUF447_C"/>
</dbReference>
<evidence type="ECO:0000259" key="3">
    <source>
        <dbReference type="Pfam" id="PF20766"/>
    </source>
</evidence>
<dbReference type="InterPro" id="IPR012349">
    <property type="entry name" value="Split_barrel_FMN-bd"/>
</dbReference>
<organism evidence="4 5">
    <name type="scientific">Haloferax larsenii</name>
    <dbReference type="NCBI Taxonomy" id="302484"/>
    <lineage>
        <taxon>Archaea</taxon>
        <taxon>Methanobacteriati</taxon>
        <taxon>Methanobacteriota</taxon>
        <taxon>Stenosarchaea group</taxon>
        <taxon>Halobacteria</taxon>
        <taxon>Halobacteriales</taxon>
        <taxon>Haloferacaceae</taxon>
        <taxon>Haloferax</taxon>
    </lineage>
</organism>
<dbReference type="EMBL" id="FOAD01000005">
    <property type="protein sequence ID" value="SEL47426.1"/>
    <property type="molecule type" value="Genomic_DNA"/>
</dbReference>
<dbReference type="Gene3D" id="1.20.58.290">
    <property type="entry name" value="Hypothetical membrane protein ta0354_69_121"/>
    <property type="match status" value="1"/>
</dbReference>
<dbReference type="SUPFAM" id="SSF50475">
    <property type="entry name" value="FMN-binding split barrel"/>
    <property type="match status" value="1"/>
</dbReference>
<feature type="region of interest" description="Disordered" evidence="1">
    <location>
        <begin position="1"/>
        <end position="31"/>
    </location>
</feature>
<protein>
    <recommendedName>
        <fullName evidence="6">DUF447 family protein</fullName>
    </recommendedName>
</protein>
<dbReference type="AlphaFoldDB" id="A0A1H7QHM0"/>
<evidence type="ECO:0000313" key="4">
    <source>
        <dbReference type="EMBL" id="SEL47426.1"/>
    </source>
</evidence>
<dbReference type="Pfam" id="PF04289">
    <property type="entry name" value="DUF447_N"/>
    <property type="match status" value="1"/>
</dbReference>
<dbReference type="Proteomes" id="UP000183894">
    <property type="component" value="Unassembled WGS sequence"/>
</dbReference>
<proteinExistence type="predicted"/>
<evidence type="ECO:0000259" key="2">
    <source>
        <dbReference type="Pfam" id="PF04289"/>
    </source>
</evidence>
<evidence type="ECO:0000256" key="1">
    <source>
        <dbReference type="SAM" id="MobiDB-lite"/>
    </source>
</evidence>
<evidence type="ECO:0008006" key="6">
    <source>
        <dbReference type="Google" id="ProtNLM"/>
    </source>
</evidence>
<feature type="domain" description="DUF447" evidence="3">
    <location>
        <begin position="163"/>
        <end position="216"/>
    </location>
</feature>
<reference evidence="4 5" key="1">
    <citation type="submission" date="2016-10" db="EMBL/GenBank/DDBJ databases">
        <authorList>
            <person name="de Groot N.N."/>
        </authorList>
    </citation>
    <scope>NUCLEOTIDE SEQUENCE [LARGE SCALE GENOMIC DNA]</scope>
    <source>
        <strain evidence="4 5">CDM_5</strain>
    </source>
</reference>
<accession>A0A1H7QHM0</accession>
<dbReference type="OrthoDB" id="146030at2157"/>
<dbReference type="InterPro" id="IPR007386">
    <property type="entry name" value="DUF447_N"/>
</dbReference>
<dbReference type="RefSeq" id="WP_074794107.1">
    <property type="nucleotide sequence ID" value="NZ_FOAD01000005.1"/>
</dbReference>
<gene>
    <name evidence="4" type="ORF">SAMN04488691_10524</name>
</gene>
<evidence type="ECO:0000313" key="5">
    <source>
        <dbReference type="Proteomes" id="UP000183894"/>
    </source>
</evidence>